<feature type="transmembrane region" description="Helical" evidence="1">
    <location>
        <begin position="29"/>
        <end position="48"/>
    </location>
</feature>
<proteinExistence type="predicted"/>
<sequence length="78" mass="8936">MVDCQQTGFTTCIETHCKYQLDVQGDGHWQVDGLVMILLLLFLMQTVFKPSLCNVGLKNVAAGEIKFHWVYLGRLQEY</sequence>
<keyword evidence="1" id="KW-0472">Membrane</keyword>
<name>A0AA86TM20_9FABA</name>
<dbReference type="EMBL" id="OY731405">
    <property type="protein sequence ID" value="CAJ1972512.1"/>
    <property type="molecule type" value="Genomic_DNA"/>
</dbReference>
<evidence type="ECO:0000313" key="2">
    <source>
        <dbReference type="EMBL" id="CAJ1972512.1"/>
    </source>
</evidence>
<dbReference type="Proteomes" id="UP001189624">
    <property type="component" value="Chromosome 8"/>
</dbReference>
<reference evidence="2" key="1">
    <citation type="submission" date="2023-10" db="EMBL/GenBank/DDBJ databases">
        <authorList>
            <person name="Domelevo Entfellner J.-B."/>
        </authorList>
    </citation>
    <scope>NUCLEOTIDE SEQUENCE</scope>
</reference>
<evidence type="ECO:0008006" key="4">
    <source>
        <dbReference type="Google" id="ProtNLM"/>
    </source>
</evidence>
<keyword evidence="1" id="KW-0812">Transmembrane</keyword>
<protein>
    <recommendedName>
        <fullName evidence="4">Transmembrane protein</fullName>
    </recommendedName>
</protein>
<organism evidence="2 3">
    <name type="scientific">Sphenostylis stenocarpa</name>
    <dbReference type="NCBI Taxonomy" id="92480"/>
    <lineage>
        <taxon>Eukaryota</taxon>
        <taxon>Viridiplantae</taxon>
        <taxon>Streptophyta</taxon>
        <taxon>Embryophyta</taxon>
        <taxon>Tracheophyta</taxon>
        <taxon>Spermatophyta</taxon>
        <taxon>Magnoliopsida</taxon>
        <taxon>eudicotyledons</taxon>
        <taxon>Gunneridae</taxon>
        <taxon>Pentapetalae</taxon>
        <taxon>rosids</taxon>
        <taxon>fabids</taxon>
        <taxon>Fabales</taxon>
        <taxon>Fabaceae</taxon>
        <taxon>Papilionoideae</taxon>
        <taxon>50 kb inversion clade</taxon>
        <taxon>NPAAA clade</taxon>
        <taxon>indigoferoid/millettioid clade</taxon>
        <taxon>Phaseoleae</taxon>
        <taxon>Sphenostylis</taxon>
    </lineage>
</organism>
<evidence type="ECO:0000313" key="3">
    <source>
        <dbReference type="Proteomes" id="UP001189624"/>
    </source>
</evidence>
<dbReference type="Gramene" id="rna-AYBTSS11_LOCUS24561">
    <property type="protein sequence ID" value="CAJ1972512.1"/>
    <property type="gene ID" value="gene-AYBTSS11_LOCUS24561"/>
</dbReference>
<keyword evidence="3" id="KW-1185">Reference proteome</keyword>
<dbReference type="AlphaFoldDB" id="A0AA86TM20"/>
<evidence type="ECO:0000256" key="1">
    <source>
        <dbReference type="SAM" id="Phobius"/>
    </source>
</evidence>
<accession>A0AA86TM20</accession>
<keyword evidence="1" id="KW-1133">Transmembrane helix</keyword>
<gene>
    <name evidence="2" type="ORF">AYBTSS11_LOCUS24561</name>
</gene>